<dbReference type="PANTHER" id="PTHR33481">
    <property type="entry name" value="REVERSE TRANSCRIPTASE"/>
    <property type="match status" value="1"/>
</dbReference>
<dbReference type="RefSeq" id="XP_018699369.1">
    <property type="nucleotide sequence ID" value="XM_018853664.1"/>
</dbReference>
<dbReference type="OrthoDB" id="5059038at2759"/>
<keyword evidence="2" id="KW-1185">Reference proteome</keyword>
<evidence type="ECO:0000313" key="1">
    <source>
        <dbReference type="EMBL" id="OAA39763.1"/>
    </source>
</evidence>
<reference evidence="1 2" key="1">
    <citation type="journal article" date="2016" name="Genome Biol. Evol.">
        <title>Divergent and convergent evolution of fungal pathogenicity.</title>
        <authorList>
            <person name="Shang Y."/>
            <person name="Xiao G."/>
            <person name="Zheng P."/>
            <person name="Cen K."/>
            <person name="Zhan S."/>
            <person name="Wang C."/>
        </authorList>
    </citation>
    <scope>NUCLEOTIDE SEQUENCE [LARGE SCALE GENOMIC DNA]</scope>
    <source>
        <strain evidence="1 2">ARSEF 2679</strain>
    </source>
</reference>
<dbReference type="EMBL" id="AZHB01000081">
    <property type="protein sequence ID" value="OAA39763.1"/>
    <property type="molecule type" value="Genomic_DNA"/>
</dbReference>
<name>A0A167B893_CORFA</name>
<organism evidence="1 2">
    <name type="scientific">Cordyceps fumosorosea (strain ARSEF 2679)</name>
    <name type="common">Isaria fumosorosea</name>
    <dbReference type="NCBI Taxonomy" id="1081104"/>
    <lineage>
        <taxon>Eukaryota</taxon>
        <taxon>Fungi</taxon>
        <taxon>Dikarya</taxon>
        <taxon>Ascomycota</taxon>
        <taxon>Pezizomycotina</taxon>
        <taxon>Sordariomycetes</taxon>
        <taxon>Hypocreomycetidae</taxon>
        <taxon>Hypocreales</taxon>
        <taxon>Cordycipitaceae</taxon>
        <taxon>Cordyceps</taxon>
    </lineage>
</organism>
<dbReference type="AlphaFoldDB" id="A0A167B893"/>
<evidence type="ECO:0000313" key="2">
    <source>
        <dbReference type="Proteomes" id="UP000076744"/>
    </source>
</evidence>
<gene>
    <name evidence="1" type="ORF">ISF_09842</name>
</gene>
<dbReference type="STRING" id="1081104.A0A167B893"/>
<keyword evidence="1" id="KW-0548">Nucleotidyltransferase</keyword>
<sequence>MRPLKRKQQRLLYTSINADLVQRRMDANGGATAFIDDFTAWVSDPTAQSNLEGIQSIVEHATEWELRSGATLEAKKTAIVHCTRIAREIDTTPIVIKGQPVHPQESAKILGVVMDNRLQFRQHIARAASKGLEAAMELTRIRGLSAKTARQLFAATVIPVVDYASNVWMHAYKDKLIGPINRIQRAGAQAIVGTFMTVGRPLRRLRPTS</sequence>
<dbReference type="Proteomes" id="UP000076744">
    <property type="component" value="Unassembled WGS sequence"/>
</dbReference>
<accession>A0A167B893</accession>
<proteinExistence type="predicted"/>
<protein>
    <submittedName>
        <fullName evidence="1">Reverse transcriptase</fullName>
    </submittedName>
</protein>
<dbReference type="GeneID" id="30026134"/>
<keyword evidence="1" id="KW-0695">RNA-directed DNA polymerase</keyword>
<keyword evidence="1" id="KW-0808">Transferase</keyword>
<dbReference type="GO" id="GO:0003964">
    <property type="term" value="F:RNA-directed DNA polymerase activity"/>
    <property type="evidence" value="ECO:0007669"/>
    <property type="project" value="UniProtKB-KW"/>
</dbReference>
<dbReference type="PANTHER" id="PTHR33481:SF1">
    <property type="entry name" value="ENDONUCLEASE_EXONUCLEASE_PHOSPHATASE DOMAIN-CONTAINING PROTEIN-RELATED"/>
    <property type="match status" value="1"/>
</dbReference>
<comment type="caution">
    <text evidence="1">The sequence shown here is derived from an EMBL/GenBank/DDBJ whole genome shotgun (WGS) entry which is preliminary data.</text>
</comment>